<dbReference type="Proteomes" id="UP000585327">
    <property type="component" value="Unassembled WGS sequence"/>
</dbReference>
<proteinExistence type="predicted"/>
<evidence type="ECO:0008006" key="3">
    <source>
        <dbReference type="Google" id="ProtNLM"/>
    </source>
</evidence>
<dbReference type="InterPro" id="IPR022269">
    <property type="entry name" value="SO_2930-like_C"/>
</dbReference>
<reference evidence="1 2" key="1">
    <citation type="submission" date="2020-06" db="EMBL/GenBank/DDBJ databases">
        <title>Dysbiosis in marine aquaculture revealed through microbiome analysis: reverse ecology for environmental sustainability.</title>
        <authorList>
            <person name="Haro-Moreno J.M."/>
            <person name="Coutinho F.H."/>
            <person name="Zaragoza-Solas A."/>
            <person name="Picazo A."/>
            <person name="Almagro-Moreno S."/>
            <person name="Lopez-Perez M."/>
        </authorList>
    </citation>
    <scope>NUCLEOTIDE SEQUENCE [LARGE SCALE GENOMIC DNA]</scope>
    <source>
        <strain evidence="1">MCMED-G42</strain>
    </source>
</reference>
<dbReference type="NCBIfam" id="TIGR03806">
    <property type="entry name" value="chp_HNE_0200"/>
    <property type="match status" value="1"/>
</dbReference>
<evidence type="ECO:0000313" key="2">
    <source>
        <dbReference type="Proteomes" id="UP000585327"/>
    </source>
</evidence>
<dbReference type="AlphaFoldDB" id="A0A838YVZ4"/>
<accession>A0A838YVZ4</accession>
<name>A0A838YVZ4_9GAMM</name>
<organism evidence="1 2">
    <name type="scientific">SAR86 cluster bacterium</name>
    <dbReference type="NCBI Taxonomy" id="2030880"/>
    <lineage>
        <taxon>Bacteria</taxon>
        <taxon>Pseudomonadati</taxon>
        <taxon>Pseudomonadota</taxon>
        <taxon>Gammaproteobacteria</taxon>
        <taxon>SAR86 cluster</taxon>
    </lineage>
</organism>
<sequence>PKNKRLGYSPDKVLDFPNGSVLIKTFAYLNDHPESRIDKQLLETRLLIKKNDSWKNVSYIWNEKQDDAYLSIAGKTLNTAFVMEDGTERTVRYRVPNINQCKECHQLNKEIQPIGPKVRNLNHKFSYSDGTMNQIKKWQLMKWIDSADNYQTMADWSNEDNDLESRARAYLDINCGHCHIPGGSADTTGLYLNLKEGSNMHIGIYKKPVAAGRASNNLKYSIDPGNPNKSILSFRMTSLDPGIMMPESGRSLNHKEGVELIEKWIKNMK</sequence>
<gene>
    <name evidence="1" type="ORF">H2021_03065</name>
</gene>
<dbReference type="EMBL" id="JACETM010000027">
    <property type="protein sequence ID" value="MBA4724179.1"/>
    <property type="molecule type" value="Genomic_DNA"/>
</dbReference>
<protein>
    <recommendedName>
        <fullName evidence="3">Cytochrome c domain-containing protein</fullName>
    </recommendedName>
</protein>
<comment type="caution">
    <text evidence="1">The sequence shown here is derived from an EMBL/GenBank/DDBJ whole genome shotgun (WGS) entry which is preliminary data.</text>
</comment>
<evidence type="ECO:0000313" key="1">
    <source>
        <dbReference type="EMBL" id="MBA4724179.1"/>
    </source>
</evidence>
<feature type="non-terminal residue" evidence="1">
    <location>
        <position position="1"/>
    </location>
</feature>